<name>A0A1B0ANR2_9MUSC</name>
<dbReference type="EMBL" id="JXJN01000921">
    <property type="status" value="NOT_ANNOTATED_CDS"/>
    <property type="molecule type" value="Genomic_DNA"/>
</dbReference>
<dbReference type="VEuPathDB" id="VectorBase:GPPI003175"/>
<organism evidence="2 3">
    <name type="scientific">Glossina palpalis gambiensis</name>
    <dbReference type="NCBI Taxonomy" id="67801"/>
    <lineage>
        <taxon>Eukaryota</taxon>
        <taxon>Metazoa</taxon>
        <taxon>Ecdysozoa</taxon>
        <taxon>Arthropoda</taxon>
        <taxon>Hexapoda</taxon>
        <taxon>Insecta</taxon>
        <taxon>Pterygota</taxon>
        <taxon>Neoptera</taxon>
        <taxon>Endopterygota</taxon>
        <taxon>Diptera</taxon>
        <taxon>Brachycera</taxon>
        <taxon>Muscomorpha</taxon>
        <taxon>Hippoboscoidea</taxon>
        <taxon>Glossinidae</taxon>
        <taxon>Glossina</taxon>
    </lineage>
</organism>
<accession>A0A1B0ANR2</accession>
<keyword evidence="1" id="KW-0812">Transmembrane</keyword>
<evidence type="ECO:0000313" key="2">
    <source>
        <dbReference type="EnsemblMetazoa" id="GPPI003175-PA"/>
    </source>
</evidence>
<proteinExistence type="predicted"/>
<dbReference type="AlphaFoldDB" id="A0A1B0ANR2"/>
<protein>
    <submittedName>
        <fullName evidence="2">Uncharacterized protein</fullName>
    </submittedName>
</protein>
<keyword evidence="1" id="KW-0472">Membrane</keyword>
<dbReference type="STRING" id="67801.A0A1B0ANR2"/>
<reference evidence="2" key="2">
    <citation type="submission" date="2020-05" db="UniProtKB">
        <authorList>
            <consortium name="EnsemblMetazoa"/>
        </authorList>
    </citation>
    <scope>IDENTIFICATION</scope>
    <source>
        <strain evidence="2">IAEA</strain>
    </source>
</reference>
<keyword evidence="3" id="KW-1185">Reference proteome</keyword>
<evidence type="ECO:0000256" key="1">
    <source>
        <dbReference type="SAM" id="Phobius"/>
    </source>
</evidence>
<dbReference type="EnsemblMetazoa" id="GPPI003175-RA">
    <property type="protein sequence ID" value="GPPI003175-PA"/>
    <property type="gene ID" value="GPPI003175"/>
</dbReference>
<dbReference type="Proteomes" id="UP000092460">
    <property type="component" value="Unassembled WGS sequence"/>
</dbReference>
<evidence type="ECO:0000313" key="3">
    <source>
        <dbReference type="Proteomes" id="UP000092460"/>
    </source>
</evidence>
<sequence>MASLKHNSATAIVHVTTTTTITTTIPTTIFKASRTFKNFCVLLASFCLIAQFIQLPLPCMSAKTYAIDSVKDQTADALHLQHYYHHNPEHHYSAQRSHSRRRLQRDSLTKPTIQNTSYCNDVRKVFESIDIKLSGNFDEKVCAVWVSLTINSRDSLKRIPNIRTTFGCGYEKSIDSTLRQKIKLILKKQLNLQGFI</sequence>
<keyword evidence="1" id="KW-1133">Transmembrane helix</keyword>
<feature type="transmembrane region" description="Helical" evidence="1">
    <location>
        <begin position="39"/>
        <end position="57"/>
    </location>
</feature>
<reference evidence="3" key="1">
    <citation type="submission" date="2015-01" db="EMBL/GenBank/DDBJ databases">
        <authorList>
            <person name="Aksoy S."/>
            <person name="Warren W."/>
            <person name="Wilson R.K."/>
        </authorList>
    </citation>
    <scope>NUCLEOTIDE SEQUENCE [LARGE SCALE GENOMIC DNA]</scope>
    <source>
        <strain evidence="3">IAEA</strain>
    </source>
</reference>